<reference evidence="1 2" key="1">
    <citation type="submission" date="2019-07" db="EMBL/GenBank/DDBJ databases">
        <title>Quadrisphaera sp. strain DD2A genome sequencing and assembly.</title>
        <authorList>
            <person name="Kim I."/>
        </authorList>
    </citation>
    <scope>NUCLEOTIDE SEQUENCE [LARGE SCALE GENOMIC DNA]</scope>
    <source>
        <strain evidence="1 2">DD2A</strain>
    </source>
</reference>
<proteinExistence type="predicted"/>
<name>A0A5C8Z3R0_9ACTN</name>
<dbReference type="AlphaFoldDB" id="A0A5C8Z3R0"/>
<dbReference type="OrthoDB" id="487569at2"/>
<evidence type="ECO:0000313" key="1">
    <source>
        <dbReference type="EMBL" id="TXR51570.1"/>
    </source>
</evidence>
<dbReference type="Proteomes" id="UP000321234">
    <property type="component" value="Unassembled WGS sequence"/>
</dbReference>
<comment type="caution">
    <text evidence="1">The sequence shown here is derived from an EMBL/GenBank/DDBJ whole genome shotgun (WGS) entry which is preliminary data.</text>
</comment>
<dbReference type="RefSeq" id="WP_147928544.1">
    <property type="nucleotide sequence ID" value="NZ_VKAC01000021.1"/>
</dbReference>
<dbReference type="EMBL" id="VKAC01000021">
    <property type="protein sequence ID" value="TXR51570.1"/>
    <property type="molecule type" value="Genomic_DNA"/>
</dbReference>
<organism evidence="1 2">
    <name type="scientific">Quadrisphaera setariae</name>
    <dbReference type="NCBI Taxonomy" id="2593304"/>
    <lineage>
        <taxon>Bacteria</taxon>
        <taxon>Bacillati</taxon>
        <taxon>Actinomycetota</taxon>
        <taxon>Actinomycetes</taxon>
        <taxon>Kineosporiales</taxon>
        <taxon>Kineosporiaceae</taxon>
        <taxon>Quadrisphaera</taxon>
    </lineage>
</organism>
<accession>A0A5C8Z3R0</accession>
<evidence type="ECO:0000313" key="2">
    <source>
        <dbReference type="Proteomes" id="UP000321234"/>
    </source>
</evidence>
<evidence type="ECO:0008006" key="3">
    <source>
        <dbReference type="Google" id="ProtNLM"/>
    </source>
</evidence>
<protein>
    <recommendedName>
        <fullName evidence="3">Cytotoxic translational repressor of toxin-antitoxin stability system</fullName>
    </recommendedName>
</protein>
<keyword evidence="2" id="KW-1185">Reference proteome</keyword>
<sequence>MTRGAPVPHPSGWQMRFANRKASVGWASVVAQASSNAATAWGQILTTPRHISERQHPLKGKLAQGAYEGQTLERWQYEVTGGGRLWYLIDDQAKTIWLEMASTSHPKATDRRR</sequence>
<gene>
    <name evidence="1" type="ORF">FMM08_22225</name>
</gene>